<comment type="caution">
    <text evidence="3">The sequence shown here is derived from an EMBL/GenBank/DDBJ whole genome shotgun (WGS) entry which is preliminary data.</text>
</comment>
<accession>A0ABP5H7P2</accession>
<sequence>MTETYSPAQTVEMSGFSLDTLRYYEKIGLIEPVQRAAGGHRRYSEDDIGWLDMLRCLRGTGMPIAQMHSFAVLAREGDDTVADRLALLEEHDAAVEAELARLSEQRGKIQAKIEYYRSHLAGRAAVCEEVGGG</sequence>
<dbReference type="InterPro" id="IPR047057">
    <property type="entry name" value="MerR_fam"/>
</dbReference>
<evidence type="ECO:0000313" key="3">
    <source>
        <dbReference type="EMBL" id="GAA2064834.1"/>
    </source>
</evidence>
<protein>
    <submittedName>
        <fullName evidence="3">MerR family transcriptional regulator</fullName>
    </submittedName>
</protein>
<reference evidence="4" key="1">
    <citation type="journal article" date="2019" name="Int. J. Syst. Evol. Microbiol.">
        <title>The Global Catalogue of Microorganisms (GCM) 10K type strain sequencing project: providing services to taxonomists for standard genome sequencing and annotation.</title>
        <authorList>
            <consortium name="The Broad Institute Genomics Platform"/>
            <consortium name="The Broad Institute Genome Sequencing Center for Infectious Disease"/>
            <person name="Wu L."/>
            <person name="Ma J."/>
        </authorList>
    </citation>
    <scope>NUCLEOTIDE SEQUENCE [LARGE SCALE GENOMIC DNA]</scope>
    <source>
        <strain evidence="4">JCM 16014</strain>
    </source>
</reference>
<dbReference type="EMBL" id="BAAAQN010000098">
    <property type="protein sequence ID" value="GAA2064834.1"/>
    <property type="molecule type" value="Genomic_DNA"/>
</dbReference>
<dbReference type="Pfam" id="PF13411">
    <property type="entry name" value="MerR_1"/>
    <property type="match status" value="1"/>
</dbReference>
<dbReference type="InterPro" id="IPR000551">
    <property type="entry name" value="MerR-type_HTH_dom"/>
</dbReference>
<dbReference type="Gene3D" id="1.10.1660.10">
    <property type="match status" value="1"/>
</dbReference>
<evidence type="ECO:0000259" key="2">
    <source>
        <dbReference type="PROSITE" id="PS50937"/>
    </source>
</evidence>
<gene>
    <name evidence="3" type="ORF">GCM10009839_90510</name>
</gene>
<feature type="domain" description="HTH merR-type" evidence="2">
    <location>
        <begin position="4"/>
        <end position="73"/>
    </location>
</feature>
<dbReference type="Proteomes" id="UP001500751">
    <property type="component" value="Unassembled WGS sequence"/>
</dbReference>
<evidence type="ECO:0000256" key="1">
    <source>
        <dbReference type="ARBA" id="ARBA00023125"/>
    </source>
</evidence>
<dbReference type="PANTHER" id="PTHR30204:SF98">
    <property type="entry name" value="HTH-TYPE TRANSCRIPTIONAL REGULATOR ADHR"/>
    <property type="match status" value="1"/>
</dbReference>
<keyword evidence="1" id="KW-0238">DNA-binding</keyword>
<dbReference type="RefSeq" id="WP_344671951.1">
    <property type="nucleotide sequence ID" value="NZ_BAAAQN010000098.1"/>
</dbReference>
<proteinExistence type="predicted"/>
<keyword evidence="4" id="KW-1185">Reference proteome</keyword>
<evidence type="ECO:0000313" key="4">
    <source>
        <dbReference type="Proteomes" id="UP001500751"/>
    </source>
</evidence>
<dbReference type="CDD" id="cd01109">
    <property type="entry name" value="HTH_YyaN"/>
    <property type="match status" value="1"/>
</dbReference>
<dbReference type="PROSITE" id="PS50937">
    <property type="entry name" value="HTH_MERR_2"/>
    <property type="match status" value="1"/>
</dbReference>
<dbReference type="SMART" id="SM00422">
    <property type="entry name" value="HTH_MERR"/>
    <property type="match status" value="1"/>
</dbReference>
<dbReference type="InterPro" id="IPR009061">
    <property type="entry name" value="DNA-bd_dom_put_sf"/>
</dbReference>
<dbReference type="SUPFAM" id="SSF46955">
    <property type="entry name" value="Putative DNA-binding domain"/>
    <property type="match status" value="1"/>
</dbReference>
<name>A0ABP5H7P2_9ACTN</name>
<organism evidence="3 4">
    <name type="scientific">Catenulispora yoronensis</name>
    <dbReference type="NCBI Taxonomy" id="450799"/>
    <lineage>
        <taxon>Bacteria</taxon>
        <taxon>Bacillati</taxon>
        <taxon>Actinomycetota</taxon>
        <taxon>Actinomycetes</taxon>
        <taxon>Catenulisporales</taxon>
        <taxon>Catenulisporaceae</taxon>
        <taxon>Catenulispora</taxon>
    </lineage>
</organism>
<dbReference type="PANTHER" id="PTHR30204">
    <property type="entry name" value="REDOX-CYCLING DRUG-SENSING TRANSCRIPTIONAL ACTIVATOR SOXR"/>
    <property type="match status" value="1"/>
</dbReference>